<dbReference type="InterPro" id="IPR046461">
    <property type="entry name" value="TerL_ATPase"/>
</dbReference>
<evidence type="ECO:0000259" key="1">
    <source>
        <dbReference type="Pfam" id="PF03354"/>
    </source>
</evidence>
<dbReference type="PANTHER" id="PTHR41287">
    <property type="match status" value="1"/>
</dbReference>
<dbReference type="PANTHER" id="PTHR41287:SF1">
    <property type="entry name" value="PROTEIN YMFN"/>
    <property type="match status" value="1"/>
</dbReference>
<sequence length="706" mass="79763">MIRQDMQLVGTYNEIFEPTIKQLAKTERELSRAEKEWKAQGGQRVCTMVNKTGAEYTAKSPYWTAVEDLRATVQSLRNQLGLTATGLSKARAKNVQPAPGQSRLERMLEDAHSHAIEHAAQYQRDVENFVQSVLSGESGLCEDAVLACKRYVSDLGTGKWEFRAEPANDIIAIIETMICHQQGEFLDATPLRGTPFLLLPYHKFIVYNVMGFYLPGTKIRRFKEAVDFIPRKNVKTTFAAALAFALALYERESGSKVYAVGGALRQTKEVFLFLKYNLARLRITTDDDPVQGLRVIDNNAERSISGDIGSGMVSIDALAANPDKQDSFNCNIVIADEAHTYKSPQQYQILKDATKAYTNKLVIVISSNGPHARGFLLGHLEYCRKILRGTVTGDAADSVFCFLCSAPTMENGDVDLSDPAVLKAASPGWGYSIRPQDMINDAAMAAENPALRPEFLNKSLNVTTNAIKAWFDIAEFRKSDERYDWTMQQLAKLPIRWYGGTDLSKLYDLTAGALFGHYKGVDIIIPHCWFPRPAAMVKAQQDQIPLFGWQEDGWLDMTNFAVTNYHDVVMWYKKLREDGFKIRRIGHDRKFCREYFVEMKQEHFPIKDQPQLFTRKSEGFRYIENSAKKGTLYYLHAEPFEYCVQNVAGIEKADDMVMYQKIEPNLRIDVFDAAVFAVCAYLEDLTASNKAAGWYDKKDGKDDDAD</sequence>
<evidence type="ECO:0000259" key="2">
    <source>
        <dbReference type="Pfam" id="PF20441"/>
    </source>
</evidence>
<dbReference type="Pfam" id="PF03354">
    <property type="entry name" value="TerL_ATPase"/>
    <property type="match status" value="1"/>
</dbReference>
<dbReference type="Pfam" id="PF05119">
    <property type="entry name" value="Terminase_4"/>
    <property type="match status" value="1"/>
</dbReference>
<name>A0A8S5RY30_9CAUD</name>
<dbReference type="GO" id="GO:0004519">
    <property type="term" value="F:endonuclease activity"/>
    <property type="evidence" value="ECO:0007669"/>
    <property type="project" value="InterPro"/>
</dbReference>
<feature type="domain" description="Terminase large subunit-like ATPase" evidence="1">
    <location>
        <begin position="200"/>
        <end position="382"/>
    </location>
</feature>
<evidence type="ECO:0000313" key="3">
    <source>
        <dbReference type="EMBL" id="DAF43479.1"/>
    </source>
</evidence>
<dbReference type="InterPro" id="IPR027417">
    <property type="entry name" value="P-loop_NTPase"/>
</dbReference>
<organism evidence="3">
    <name type="scientific">Myoviridae sp. ctKFg29</name>
    <dbReference type="NCBI Taxonomy" id="2827675"/>
    <lineage>
        <taxon>Viruses</taxon>
        <taxon>Duplodnaviria</taxon>
        <taxon>Heunggongvirae</taxon>
        <taxon>Uroviricota</taxon>
        <taxon>Caudoviricetes</taxon>
    </lineage>
</organism>
<reference evidence="3" key="1">
    <citation type="journal article" date="2021" name="Proc. Natl. Acad. Sci. U.S.A.">
        <title>A Catalog of Tens of Thousands of Viruses from Human Metagenomes Reveals Hidden Associations with Chronic Diseases.</title>
        <authorList>
            <person name="Tisza M.J."/>
            <person name="Buck C.B."/>
        </authorList>
    </citation>
    <scope>NUCLEOTIDE SEQUENCE</scope>
    <source>
        <strain evidence="3">CtKFg29</strain>
    </source>
</reference>
<protein>
    <submittedName>
        <fullName evidence="3">Large Terminase</fullName>
    </submittedName>
</protein>
<dbReference type="Pfam" id="PF20441">
    <property type="entry name" value="TerL_nuclease"/>
    <property type="match status" value="1"/>
</dbReference>
<proteinExistence type="predicted"/>
<dbReference type="Gene3D" id="3.40.50.300">
    <property type="entry name" value="P-loop containing nucleotide triphosphate hydrolases"/>
    <property type="match status" value="1"/>
</dbReference>
<accession>A0A8S5RY30</accession>
<dbReference type="InterPro" id="IPR006448">
    <property type="entry name" value="Phage_term_ssu_P27"/>
</dbReference>
<dbReference type="InterPro" id="IPR005021">
    <property type="entry name" value="Terminase_largesu-like"/>
</dbReference>
<dbReference type="EMBL" id="BK032507">
    <property type="protein sequence ID" value="DAF43479.1"/>
    <property type="molecule type" value="Genomic_DNA"/>
</dbReference>
<dbReference type="InterPro" id="IPR046462">
    <property type="entry name" value="TerL_nuclease"/>
</dbReference>
<feature type="domain" description="Terminase large subunit-like endonuclease" evidence="2">
    <location>
        <begin position="396"/>
        <end position="681"/>
    </location>
</feature>